<dbReference type="Pfam" id="PF10099">
    <property type="entry name" value="RskA_C"/>
    <property type="match status" value="1"/>
</dbReference>
<dbReference type="AlphaFoldDB" id="A0A1F5DSM7"/>
<comment type="caution">
    <text evidence="3">The sequence shown here is derived from an EMBL/GenBank/DDBJ whole genome shotgun (WGS) entry which is preliminary data.</text>
</comment>
<evidence type="ECO:0000313" key="3">
    <source>
        <dbReference type="EMBL" id="OGD58153.1"/>
    </source>
</evidence>
<dbReference type="InterPro" id="IPR018764">
    <property type="entry name" value="RskA_C"/>
</dbReference>
<protein>
    <recommendedName>
        <fullName evidence="2">Anti-sigma K factor RskA C-terminal domain-containing protein</fullName>
    </recommendedName>
</protein>
<accession>A0A1F5DSM7</accession>
<dbReference type="GO" id="GO:0005886">
    <property type="term" value="C:plasma membrane"/>
    <property type="evidence" value="ECO:0007669"/>
    <property type="project" value="InterPro"/>
</dbReference>
<keyword evidence="1" id="KW-1133">Transmembrane helix</keyword>
<feature type="transmembrane region" description="Helical" evidence="1">
    <location>
        <begin position="6"/>
        <end position="23"/>
    </location>
</feature>
<evidence type="ECO:0000256" key="1">
    <source>
        <dbReference type="SAM" id="Phobius"/>
    </source>
</evidence>
<evidence type="ECO:0000259" key="2">
    <source>
        <dbReference type="Pfam" id="PF10099"/>
    </source>
</evidence>
<evidence type="ECO:0000313" key="4">
    <source>
        <dbReference type="Proteomes" id="UP000176364"/>
    </source>
</evidence>
<feature type="domain" description="Anti-sigma K factor RskA C-terminal" evidence="2">
    <location>
        <begin position="10"/>
        <end position="167"/>
    </location>
</feature>
<sequence length="175" mass="18970">MNKRVIIGSALVLAVVAGGFLLINRNQQKEEAVSPEITLEPTQQITTELVPPMSQAEKQAIDDAFAKEGAEMTLLKDVSGGQAVGTAWRQYDGAKFYHKIDTNNLTMPDKGFFYEGWLVGESGFFSTGRLAVVSGRGMLYYTAVEDKIGFSGVVVTLEEEDGNAAPGKQILEANF</sequence>
<dbReference type="Proteomes" id="UP000176364">
    <property type="component" value="Unassembled WGS sequence"/>
</dbReference>
<name>A0A1F5DSM7_9BACT</name>
<keyword evidence="1" id="KW-0812">Transmembrane</keyword>
<organism evidence="3 4">
    <name type="scientific">Candidatus Beckwithbacteria bacterium RIFCSPLOWO2_02_FULL_47_23</name>
    <dbReference type="NCBI Taxonomy" id="1797463"/>
    <lineage>
        <taxon>Bacteria</taxon>
        <taxon>Candidatus Beckwithiibacteriota</taxon>
    </lineage>
</organism>
<dbReference type="EMBL" id="MEZQ01000055">
    <property type="protein sequence ID" value="OGD58153.1"/>
    <property type="molecule type" value="Genomic_DNA"/>
</dbReference>
<gene>
    <name evidence="3" type="ORF">A3I57_02060</name>
</gene>
<reference evidence="3 4" key="1">
    <citation type="journal article" date="2016" name="Nat. Commun.">
        <title>Thousands of microbial genomes shed light on interconnected biogeochemical processes in an aquifer system.</title>
        <authorList>
            <person name="Anantharaman K."/>
            <person name="Brown C.T."/>
            <person name="Hug L.A."/>
            <person name="Sharon I."/>
            <person name="Castelle C.J."/>
            <person name="Probst A.J."/>
            <person name="Thomas B.C."/>
            <person name="Singh A."/>
            <person name="Wilkins M.J."/>
            <person name="Karaoz U."/>
            <person name="Brodie E.L."/>
            <person name="Williams K.H."/>
            <person name="Hubbard S.S."/>
            <person name="Banfield J.F."/>
        </authorList>
    </citation>
    <scope>NUCLEOTIDE SEQUENCE [LARGE SCALE GENOMIC DNA]</scope>
</reference>
<proteinExistence type="predicted"/>
<keyword evidence="1" id="KW-0472">Membrane</keyword>